<reference evidence="1 2" key="1">
    <citation type="submission" date="2024-04" db="EMBL/GenBank/DDBJ databases">
        <title>Defined microbial consortia suppress multidrug-resistant proinflammatory Enterobacteriaceae via ecological control.</title>
        <authorList>
            <person name="Furuichi M."/>
            <person name="Kawaguchi T."/>
            <person name="Pust M."/>
            <person name="Yasuma K."/>
            <person name="Plichta D."/>
            <person name="Hasegawa N."/>
            <person name="Ohya T."/>
            <person name="Bhattarai S."/>
            <person name="Sasajima S."/>
            <person name="Aoto Y."/>
            <person name="Tuganbaev T."/>
            <person name="Yaginuma M."/>
            <person name="Ueda M."/>
            <person name="Okahashi N."/>
            <person name="Amafuji K."/>
            <person name="Kiridooshi Y."/>
            <person name="Sugita K."/>
            <person name="Strazar M."/>
            <person name="Skelly A."/>
            <person name="Suda W."/>
            <person name="Hattori M."/>
            <person name="Nakamoto N."/>
            <person name="Caballero S."/>
            <person name="Norman J."/>
            <person name="Olle B."/>
            <person name="Tanoue T."/>
            <person name="Arita M."/>
            <person name="Bucci V."/>
            <person name="Atarashi K."/>
            <person name="Xavier R."/>
            <person name="Honda K."/>
        </authorList>
    </citation>
    <scope>NUCLEOTIDE SEQUENCE [LARGE SCALE GENOMIC DNA]</scope>
    <source>
        <strain evidence="2">k34-0107-D12</strain>
    </source>
</reference>
<sequence length="72" mass="8776">MGYDNRIESLFPKRKSFFPNKADCPYSPATPEKNFLRFWYAAFPEKKYSGVSIRAYDFRHHFVYANMNRWLR</sequence>
<gene>
    <name evidence="1" type="ORF">K340107D12_41270</name>
</gene>
<protein>
    <submittedName>
        <fullName evidence="1">Uncharacterized protein</fullName>
    </submittedName>
</protein>
<comment type="caution">
    <text evidence="1">The sequence shown here is derived from an EMBL/GenBank/DDBJ whole genome shotgun (WGS) entry which is preliminary data.</text>
</comment>
<organism evidence="1 2">
    <name type="scientific">Blautia parvula</name>
    <dbReference type="NCBI Taxonomy" id="2877527"/>
    <lineage>
        <taxon>Bacteria</taxon>
        <taxon>Bacillati</taxon>
        <taxon>Bacillota</taxon>
        <taxon>Clostridia</taxon>
        <taxon>Lachnospirales</taxon>
        <taxon>Lachnospiraceae</taxon>
        <taxon>Blautia</taxon>
    </lineage>
</organism>
<evidence type="ECO:0000313" key="1">
    <source>
        <dbReference type="EMBL" id="GAA6501311.1"/>
    </source>
</evidence>
<proteinExistence type="predicted"/>
<dbReference type="EMBL" id="BAABZQ010000001">
    <property type="protein sequence ID" value="GAA6501311.1"/>
    <property type="molecule type" value="Genomic_DNA"/>
</dbReference>
<evidence type="ECO:0000313" key="2">
    <source>
        <dbReference type="Proteomes" id="UP001600941"/>
    </source>
</evidence>
<dbReference type="Proteomes" id="UP001600941">
    <property type="component" value="Unassembled WGS sequence"/>
</dbReference>
<name>A0ABQ0BXQ3_9FIRM</name>
<accession>A0ABQ0BXQ3</accession>
<keyword evidence="2" id="KW-1185">Reference proteome</keyword>